<evidence type="ECO:0000256" key="1">
    <source>
        <dbReference type="ARBA" id="ARBA00001917"/>
    </source>
</evidence>
<feature type="site" description="Interacts with tRNA" evidence="9">
    <location>
        <position position="108"/>
    </location>
</feature>
<keyword evidence="15" id="KW-1185">Reference proteome</keyword>
<comment type="similarity">
    <text evidence="9">Belongs to the Dus family. DusA subfamily.</text>
</comment>
<dbReference type="RefSeq" id="WP_110076181.1">
    <property type="nucleotide sequence ID" value="NZ_QGTT01000010.1"/>
</dbReference>
<dbReference type="PANTHER" id="PTHR42907">
    <property type="entry name" value="FMN-LINKED OXIDOREDUCTASES SUPERFAMILY PROTEIN"/>
    <property type="match status" value="1"/>
</dbReference>
<dbReference type="Gene3D" id="3.20.20.70">
    <property type="entry name" value="Aldolase class I"/>
    <property type="match status" value="1"/>
</dbReference>
<evidence type="ECO:0000256" key="6">
    <source>
        <dbReference type="ARBA" id="ARBA00022857"/>
    </source>
</evidence>
<reference evidence="14 15" key="1">
    <citation type="submission" date="2018-05" db="EMBL/GenBank/DDBJ databases">
        <title>Freshwater and sediment microbial communities from various areas in North America, analyzing microbe dynamics in response to fracking.</title>
        <authorList>
            <person name="Lamendella R."/>
        </authorList>
    </citation>
    <scope>NUCLEOTIDE SEQUENCE [LARGE SCALE GENOMIC DNA]</scope>
    <source>
        <strain evidence="14 15">125B1</strain>
    </source>
</reference>
<gene>
    <name evidence="9" type="primary">dusA</name>
    <name evidence="14" type="ORF">DET45_11021</name>
</gene>
<evidence type="ECO:0000256" key="11">
    <source>
        <dbReference type="PIRSR" id="PIRSR006621-1"/>
    </source>
</evidence>
<dbReference type="SUPFAM" id="SSF51395">
    <property type="entry name" value="FMN-linked oxidoreductases"/>
    <property type="match status" value="1"/>
</dbReference>
<dbReference type="NCBIfam" id="NF008774">
    <property type="entry name" value="PRK11815.1"/>
    <property type="match status" value="1"/>
</dbReference>
<name>A0A317QBA5_9GAMM</name>
<dbReference type="GO" id="GO:0050660">
    <property type="term" value="F:flavin adenine dinucleotide binding"/>
    <property type="evidence" value="ECO:0007669"/>
    <property type="project" value="InterPro"/>
</dbReference>
<dbReference type="CDD" id="cd02801">
    <property type="entry name" value="DUS_like_FMN"/>
    <property type="match status" value="1"/>
</dbReference>
<keyword evidence="5 9" id="KW-0819">tRNA processing</keyword>
<comment type="catalytic activity">
    <reaction evidence="9">
        <text>5,6-dihydrouridine(20) in tRNA + NADP(+) = uridine(20) in tRNA + NADPH + H(+)</text>
        <dbReference type="Rhea" id="RHEA:53336"/>
        <dbReference type="Rhea" id="RHEA-COMP:13533"/>
        <dbReference type="Rhea" id="RHEA-COMP:13534"/>
        <dbReference type="ChEBI" id="CHEBI:15378"/>
        <dbReference type="ChEBI" id="CHEBI:57783"/>
        <dbReference type="ChEBI" id="CHEBI:58349"/>
        <dbReference type="ChEBI" id="CHEBI:65315"/>
        <dbReference type="ChEBI" id="CHEBI:74443"/>
        <dbReference type="EC" id="1.3.1.91"/>
    </reaction>
</comment>
<sequence length="354" mass="39323">MSELYHSPAGPSPEVTNAYAWNRLVSVAPMLDWTDRHCRYFHRLLSQQVVLYTEMVTTGAIIHGKGDFLRYAAAEQPLVLQLGGSDPAAMAHCTAVAAERGYQEVNINVGCPSDRVQNGSFGACLMAEPETVAACVAAMQAAAPETVISVKTRLGIDEHDSDDYLQRFLEPVMAAGCQFFTLHARNAWLKGLSPKQNREVPPLRYDRVYRMKERYPQLHITLNGGVKTVAEIQHHLEFVDGVMIGREAYQNPTLLTEFDALCGDSHRPDLQQVIAQMADYTQAHVAEGGRVWHVVRHMLGLFQGGPGAKRWRQVLSQYGPTASDAHELLQMALHEVEIARERIAQKMADYANGS</sequence>
<feature type="binding site" evidence="9 12">
    <location>
        <begin position="245"/>
        <end position="246"/>
    </location>
    <ligand>
        <name>FMN</name>
        <dbReference type="ChEBI" id="CHEBI:58210"/>
    </ligand>
</feature>
<comment type="cofactor">
    <cofactor evidence="1 9 10 12">
        <name>FMN</name>
        <dbReference type="ChEBI" id="CHEBI:58210"/>
    </cofactor>
</comment>
<feature type="binding site" evidence="9 12">
    <location>
        <position position="81"/>
    </location>
    <ligand>
        <name>FMN</name>
        <dbReference type="ChEBI" id="CHEBI:58210"/>
    </ligand>
</feature>
<comment type="function">
    <text evidence="9">Catalyzes the synthesis of 5,6-dihydrouridine (D), a modified base found in the D-loop of most tRNAs, via the reduction of the C5-C6 double bond in target uridines. Specifically modifies U20 and U20a in tRNAs.</text>
</comment>
<dbReference type="PIRSF" id="PIRSF006621">
    <property type="entry name" value="Dus"/>
    <property type="match status" value="1"/>
</dbReference>
<keyword evidence="2 9" id="KW-0820">tRNA-binding</keyword>
<proteinExistence type="inferred from homology"/>
<accession>A0A317QBA5</accession>
<evidence type="ECO:0000256" key="10">
    <source>
        <dbReference type="PIRNR" id="PIRNR006621"/>
    </source>
</evidence>
<dbReference type="OrthoDB" id="9783413at2"/>
<evidence type="ECO:0000256" key="5">
    <source>
        <dbReference type="ARBA" id="ARBA00022694"/>
    </source>
</evidence>
<evidence type="ECO:0000256" key="12">
    <source>
        <dbReference type="PIRSR" id="PIRSR006621-2"/>
    </source>
</evidence>
<dbReference type="AlphaFoldDB" id="A0A317QBA5"/>
<evidence type="ECO:0000259" key="13">
    <source>
        <dbReference type="Pfam" id="PF01207"/>
    </source>
</evidence>
<evidence type="ECO:0000313" key="14">
    <source>
        <dbReference type="EMBL" id="PWW11836.1"/>
    </source>
</evidence>
<protein>
    <recommendedName>
        <fullName evidence="9">tRNA-dihydrouridine(20/20a) synthase</fullName>
        <ecNumber evidence="9">1.3.1.91</ecNumber>
    </recommendedName>
    <alternativeName>
        <fullName evidence="9">U20-specific dihydrouridine synthase</fullName>
        <shortName evidence="9">U20-specific Dus</shortName>
    </alternativeName>
    <alternativeName>
        <fullName evidence="9">tRNA-dihydrouridine synthase A</fullName>
    </alternativeName>
</protein>
<feature type="site" description="Interacts with tRNA; defines subfamily-specific binding signature" evidence="9">
    <location>
        <position position="195"/>
    </location>
</feature>
<keyword evidence="3 9" id="KW-0285">Flavoprotein</keyword>
<feature type="site" description="Interacts with tRNA" evidence="9">
    <location>
        <position position="198"/>
    </location>
</feature>
<evidence type="ECO:0000256" key="2">
    <source>
        <dbReference type="ARBA" id="ARBA00022555"/>
    </source>
</evidence>
<evidence type="ECO:0000256" key="7">
    <source>
        <dbReference type="ARBA" id="ARBA00022884"/>
    </source>
</evidence>
<dbReference type="InterPro" id="IPR001269">
    <property type="entry name" value="DUS_fam"/>
</dbReference>
<feature type="active site" description="Proton donor" evidence="9 11">
    <location>
        <position position="111"/>
    </location>
</feature>
<evidence type="ECO:0000313" key="15">
    <source>
        <dbReference type="Proteomes" id="UP000246964"/>
    </source>
</evidence>
<dbReference type="InterPro" id="IPR018517">
    <property type="entry name" value="tRNA_hU_synthase_CS"/>
</dbReference>
<dbReference type="InterPro" id="IPR035587">
    <property type="entry name" value="DUS-like_FMN-bd"/>
</dbReference>
<feature type="site" description="Interacts with tRNA; defines subfamily-specific binding signature" evidence="9">
    <location>
        <position position="312"/>
    </location>
</feature>
<comment type="caution">
    <text evidence="9">Lacks conserved residue(s) required for the propagation of feature annotation.</text>
</comment>
<dbReference type="EMBL" id="QGTT01000010">
    <property type="protein sequence ID" value="PWW11836.1"/>
    <property type="molecule type" value="Genomic_DNA"/>
</dbReference>
<dbReference type="GO" id="GO:0102266">
    <property type="term" value="F:tRNA-dihydrouridine20a synthase activity"/>
    <property type="evidence" value="ECO:0007669"/>
    <property type="project" value="RHEA"/>
</dbReference>
<comment type="catalytic activity">
    <reaction evidence="9">
        <text>5,6-dihydrouridine(20a) in tRNA + NADP(+) = uridine(20a) in tRNA + NADPH + H(+)</text>
        <dbReference type="Rhea" id="RHEA:53344"/>
        <dbReference type="Rhea" id="RHEA-COMP:13535"/>
        <dbReference type="Rhea" id="RHEA-COMP:13536"/>
        <dbReference type="ChEBI" id="CHEBI:15378"/>
        <dbReference type="ChEBI" id="CHEBI:57783"/>
        <dbReference type="ChEBI" id="CHEBI:58349"/>
        <dbReference type="ChEBI" id="CHEBI:65315"/>
        <dbReference type="ChEBI" id="CHEBI:74443"/>
    </reaction>
</comment>
<feature type="binding site" evidence="9 12">
    <location>
        <begin position="223"/>
        <end position="225"/>
    </location>
    <ligand>
        <name>FMN</name>
        <dbReference type="ChEBI" id="CHEBI:58210"/>
    </ligand>
</feature>
<organism evidence="14 15">
    <name type="scientific">Pseudidiomarina maritima</name>
    <dbReference type="NCBI Taxonomy" id="519453"/>
    <lineage>
        <taxon>Bacteria</taxon>
        <taxon>Pseudomonadati</taxon>
        <taxon>Pseudomonadota</taxon>
        <taxon>Gammaproteobacteria</taxon>
        <taxon>Alteromonadales</taxon>
        <taxon>Idiomarinaceae</taxon>
        <taxon>Pseudidiomarina</taxon>
    </lineage>
</organism>
<dbReference type="HAMAP" id="MF_02041">
    <property type="entry name" value="DusA_subfam"/>
    <property type="match status" value="1"/>
</dbReference>
<feature type="binding site" evidence="9 12">
    <location>
        <position position="151"/>
    </location>
    <ligand>
        <name>FMN</name>
        <dbReference type="ChEBI" id="CHEBI:58210"/>
    </ligand>
</feature>
<dbReference type="PROSITE" id="PS01136">
    <property type="entry name" value="UPF0034"/>
    <property type="match status" value="1"/>
</dbReference>
<dbReference type="InterPro" id="IPR013785">
    <property type="entry name" value="Aldolase_TIM"/>
</dbReference>
<dbReference type="Gene3D" id="1.20.120.1460">
    <property type="match status" value="1"/>
</dbReference>
<comment type="similarity">
    <text evidence="10">Belongs to the dus family.</text>
</comment>
<keyword evidence="7 9" id="KW-0694">RNA-binding</keyword>
<feature type="binding site" evidence="9">
    <location>
        <begin position="29"/>
        <end position="31"/>
    </location>
    <ligand>
        <name>FMN</name>
        <dbReference type="ChEBI" id="CHEBI:58210"/>
    </ligand>
</feature>
<comment type="catalytic activity">
    <reaction evidence="9">
        <text>5,6-dihydrouridine(20) in tRNA + NAD(+) = uridine(20) in tRNA + NADH + H(+)</text>
        <dbReference type="Rhea" id="RHEA:53340"/>
        <dbReference type="Rhea" id="RHEA-COMP:13533"/>
        <dbReference type="Rhea" id="RHEA-COMP:13534"/>
        <dbReference type="ChEBI" id="CHEBI:15378"/>
        <dbReference type="ChEBI" id="CHEBI:57540"/>
        <dbReference type="ChEBI" id="CHEBI:57945"/>
        <dbReference type="ChEBI" id="CHEBI:65315"/>
        <dbReference type="ChEBI" id="CHEBI:74443"/>
        <dbReference type="EC" id="1.3.1.91"/>
    </reaction>
</comment>
<keyword evidence="4 9" id="KW-0288">FMN</keyword>
<dbReference type="Proteomes" id="UP000246964">
    <property type="component" value="Unassembled WGS sequence"/>
</dbReference>
<keyword evidence="6 9" id="KW-0521">NADP</keyword>
<dbReference type="GO" id="GO:0102264">
    <property type="term" value="F:tRNA-dihydrouridine20 synthase activity"/>
    <property type="evidence" value="ECO:0007669"/>
    <property type="project" value="UniProtKB-EC"/>
</dbReference>
<comment type="caution">
    <text evidence="14">The sequence shown here is derived from an EMBL/GenBank/DDBJ whole genome shotgun (WGS) entry which is preliminary data.</text>
</comment>
<evidence type="ECO:0000256" key="8">
    <source>
        <dbReference type="ARBA" id="ARBA00023002"/>
    </source>
</evidence>
<dbReference type="InterPro" id="IPR004653">
    <property type="entry name" value="DusA"/>
</dbReference>
<evidence type="ECO:0000256" key="9">
    <source>
        <dbReference type="HAMAP-Rule" id="MF_02041"/>
    </source>
</evidence>
<dbReference type="Pfam" id="PF01207">
    <property type="entry name" value="Dus"/>
    <property type="match status" value="1"/>
</dbReference>
<keyword evidence="8 9" id="KW-0560">Oxidoreductase</keyword>
<dbReference type="GO" id="GO:0000049">
    <property type="term" value="F:tRNA binding"/>
    <property type="evidence" value="ECO:0007669"/>
    <property type="project" value="UniProtKB-UniRule"/>
</dbReference>
<dbReference type="PANTHER" id="PTHR42907:SF1">
    <property type="entry name" value="FMN-LINKED OXIDOREDUCTASES SUPERFAMILY PROTEIN"/>
    <property type="match status" value="1"/>
</dbReference>
<keyword evidence="12" id="KW-0547">Nucleotide-binding</keyword>
<feature type="binding site" evidence="9 12">
    <location>
        <position position="183"/>
    </location>
    <ligand>
        <name>FMN</name>
        <dbReference type="ChEBI" id="CHEBI:58210"/>
    </ligand>
</feature>
<evidence type="ECO:0000256" key="4">
    <source>
        <dbReference type="ARBA" id="ARBA00022643"/>
    </source>
</evidence>
<dbReference type="EC" id="1.3.1.91" evidence="9"/>
<dbReference type="GO" id="GO:0010181">
    <property type="term" value="F:FMN binding"/>
    <property type="evidence" value="ECO:0007669"/>
    <property type="project" value="UniProtKB-UniRule"/>
</dbReference>
<evidence type="ECO:0000256" key="3">
    <source>
        <dbReference type="ARBA" id="ARBA00022630"/>
    </source>
</evidence>
<feature type="domain" description="DUS-like FMN-binding" evidence="13">
    <location>
        <begin position="27"/>
        <end position="332"/>
    </location>
</feature>
<comment type="catalytic activity">
    <reaction evidence="9">
        <text>5,6-dihydrouridine(20a) in tRNA + NAD(+) = uridine(20a) in tRNA + NADH + H(+)</text>
        <dbReference type="Rhea" id="RHEA:53348"/>
        <dbReference type="Rhea" id="RHEA-COMP:13535"/>
        <dbReference type="Rhea" id="RHEA-COMP:13536"/>
        <dbReference type="ChEBI" id="CHEBI:15378"/>
        <dbReference type="ChEBI" id="CHEBI:57540"/>
        <dbReference type="ChEBI" id="CHEBI:57945"/>
        <dbReference type="ChEBI" id="CHEBI:65315"/>
        <dbReference type="ChEBI" id="CHEBI:74443"/>
    </reaction>
</comment>
<dbReference type="NCBIfam" id="TIGR00742">
    <property type="entry name" value="yjbN"/>
    <property type="match status" value="1"/>
</dbReference>